<dbReference type="InterPro" id="IPR036866">
    <property type="entry name" value="RibonucZ/Hydroxyglut_hydro"/>
</dbReference>
<sequence length="269" mass="28814">MRRIAMLVLLAVFAFLSPGAGPAEASKCLAFVEGPARVLPASLTLVQAAETVQIRYVGHSTFRVQTPAGVVIATDYAGYAGPGPVPTVVTMNHAHETHYTDYPDPAIAHVLRGWNPAGDGPAMHDLLVGDVYIRNVPSDIRRWGSAAVEPAGNSIFIFEVADLCIGHLGHLHQTLSPEQRALIGRLDVVFAPVDGSYTLDIASMIEVLNDLKASIVIPMHFFGTSSLQRFLAGMSEAFEIGFAPAEVIEVSIESLPDRPTVLVPWGILN</sequence>
<evidence type="ECO:0000256" key="1">
    <source>
        <dbReference type="SAM" id="SignalP"/>
    </source>
</evidence>
<dbReference type="PANTHER" id="PTHR39189">
    <property type="entry name" value="UPF0173 METAL-DEPENDENT HYDROLASE YTKL"/>
    <property type="match status" value="1"/>
</dbReference>
<name>A0A9J6PAP9_9PROT</name>
<dbReference type="PANTHER" id="PTHR39189:SF1">
    <property type="entry name" value="UPF0173 METAL-DEPENDENT HYDROLASE YTKL"/>
    <property type="match status" value="1"/>
</dbReference>
<organism evidence="2 3">
    <name type="scientific">Futiania mangrovi</name>
    <dbReference type="NCBI Taxonomy" id="2959716"/>
    <lineage>
        <taxon>Bacteria</taxon>
        <taxon>Pseudomonadati</taxon>
        <taxon>Pseudomonadota</taxon>
        <taxon>Alphaproteobacteria</taxon>
        <taxon>Futianiales</taxon>
        <taxon>Futianiaceae</taxon>
        <taxon>Futiania</taxon>
    </lineage>
</organism>
<protein>
    <submittedName>
        <fullName evidence="2">MBL fold metallo-hydrolase</fullName>
    </submittedName>
</protein>
<reference evidence="2" key="1">
    <citation type="submission" date="2022-06" db="EMBL/GenBank/DDBJ databases">
        <title>Isolation and Genomics of Futiania mangrovii gen. nov., sp. nov., a Rare and Metabolically-versatile member in the Class Alphaproteobacteria.</title>
        <authorList>
            <person name="Liu L."/>
            <person name="Huang W.-C."/>
            <person name="Pan J."/>
            <person name="Li J."/>
            <person name="Huang Y."/>
            <person name="Du H."/>
            <person name="Liu Y."/>
            <person name="Li M."/>
        </authorList>
    </citation>
    <scope>NUCLEOTIDE SEQUENCE</scope>
    <source>
        <strain evidence="2">FT118</strain>
    </source>
</reference>
<comment type="caution">
    <text evidence="2">The sequence shown here is derived from an EMBL/GenBank/DDBJ whole genome shotgun (WGS) entry which is preliminary data.</text>
</comment>
<evidence type="ECO:0000313" key="3">
    <source>
        <dbReference type="Proteomes" id="UP001055804"/>
    </source>
</evidence>
<proteinExistence type="predicted"/>
<dbReference type="Proteomes" id="UP001055804">
    <property type="component" value="Unassembled WGS sequence"/>
</dbReference>
<dbReference type="RefSeq" id="WP_269331456.1">
    <property type="nucleotide sequence ID" value="NZ_JAMZFT010000001.1"/>
</dbReference>
<dbReference type="Gene3D" id="3.60.15.10">
    <property type="entry name" value="Ribonuclease Z/Hydroxyacylglutathione hydrolase-like"/>
    <property type="match status" value="1"/>
</dbReference>
<evidence type="ECO:0000313" key="2">
    <source>
        <dbReference type="EMBL" id="MCP1335513.1"/>
    </source>
</evidence>
<gene>
    <name evidence="2" type="ORF">NJQ99_03735</name>
</gene>
<dbReference type="SUPFAM" id="SSF56281">
    <property type="entry name" value="Metallo-hydrolase/oxidoreductase"/>
    <property type="match status" value="1"/>
</dbReference>
<keyword evidence="3" id="KW-1185">Reference proteome</keyword>
<feature type="chain" id="PRO_5039904232" evidence="1">
    <location>
        <begin position="26"/>
        <end position="269"/>
    </location>
</feature>
<feature type="signal peptide" evidence="1">
    <location>
        <begin position="1"/>
        <end position="25"/>
    </location>
</feature>
<dbReference type="AlphaFoldDB" id="A0A9J6PAP9"/>
<keyword evidence="1" id="KW-0732">Signal</keyword>
<dbReference type="EMBL" id="JAMZFT010000001">
    <property type="protein sequence ID" value="MCP1335513.1"/>
    <property type="molecule type" value="Genomic_DNA"/>
</dbReference>
<dbReference type="Pfam" id="PF13483">
    <property type="entry name" value="Lactamase_B_3"/>
    <property type="match status" value="1"/>
</dbReference>
<accession>A0A9J6PAP9</accession>